<dbReference type="Proteomes" id="UP000613743">
    <property type="component" value="Unassembled WGS sequence"/>
</dbReference>
<gene>
    <name evidence="2" type="ORF">GCM10009332_15840</name>
</gene>
<reference evidence="2" key="2">
    <citation type="submission" date="2020-09" db="EMBL/GenBank/DDBJ databases">
        <authorList>
            <person name="Sun Q."/>
            <person name="Ohkuma M."/>
        </authorList>
    </citation>
    <scope>NUCLEOTIDE SEQUENCE</scope>
    <source>
        <strain evidence="2">JCM 30804</strain>
    </source>
</reference>
<evidence type="ECO:0000256" key="1">
    <source>
        <dbReference type="SAM" id="SignalP"/>
    </source>
</evidence>
<sequence length="245" mass="26735">MKKTLITAAVLGAIAAGSAQAATIVGFKVGADYWKADTSGSFAEHPGVQQTFDYDSSAQHSLWVGFEHPVPFLPNFKLRQNNLDEKGSLNGADFNFNDHNFVGDVTTNMDLSNTDFVLYYEILDNDIVELDLGAAYKLMQGSVRVVDPGHPEEIDLDSGVVMAYGAAEVGIPGIGLYGFAELFMGATESSVTDYALGVGWEYDGLTADYKIRAGYREFQFDVKDFSDLTMDMKTDGYFVGVEVDF</sequence>
<feature type="chain" id="PRO_5037318366" evidence="1">
    <location>
        <begin position="22"/>
        <end position="245"/>
    </location>
</feature>
<keyword evidence="3" id="KW-1185">Reference proteome</keyword>
<keyword evidence="1" id="KW-0732">Signal</keyword>
<feature type="signal peptide" evidence="1">
    <location>
        <begin position="1"/>
        <end position="21"/>
    </location>
</feature>
<comment type="caution">
    <text evidence="2">The sequence shown here is derived from an EMBL/GenBank/DDBJ whole genome shotgun (WGS) entry which is preliminary data.</text>
</comment>
<dbReference type="NCBIfam" id="TIGR04219">
    <property type="entry name" value="OMP_w_GlyGly"/>
    <property type="match status" value="1"/>
</dbReference>
<dbReference type="RefSeq" id="WP_188920031.1">
    <property type="nucleotide sequence ID" value="NZ_BMPZ01000003.1"/>
</dbReference>
<organism evidence="2 3">
    <name type="scientific">Shewanella gelidii</name>
    <dbReference type="NCBI Taxonomy" id="1642821"/>
    <lineage>
        <taxon>Bacteria</taxon>
        <taxon>Pseudomonadati</taxon>
        <taxon>Pseudomonadota</taxon>
        <taxon>Gammaproteobacteria</taxon>
        <taxon>Alteromonadales</taxon>
        <taxon>Shewanellaceae</taxon>
        <taxon>Shewanella</taxon>
    </lineage>
</organism>
<name>A0A917JPX3_9GAMM</name>
<accession>A0A917JPX3</accession>
<proteinExistence type="predicted"/>
<reference evidence="2" key="1">
    <citation type="journal article" date="2014" name="Int. J. Syst. Evol. Microbiol.">
        <title>Complete genome sequence of Corynebacterium casei LMG S-19264T (=DSM 44701T), isolated from a smear-ripened cheese.</title>
        <authorList>
            <consortium name="US DOE Joint Genome Institute (JGI-PGF)"/>
            <person name="Walter F."/>
            <person name="Albersmeier A."/>
            <person name="Kalinowski J."/>
            <person name="Ruckert C."/>
        </authorList>
    </citation>
    <scope>NUCLEOTIDE SEQUENCE</scope>
    <source>
        <strain evidence="2">JCM 30804</strain>
    </source>
</reference>
<protein>
    <submittedName>
        <fullName evidence="2">Outer membrane protein</fullName>
    </submittedName>
</protein>
<dbReference type="AlphaFoldDB" id="A0A917JPX3"/>
<dbReference type="InterPro" id="IPR026387">
    <property type="entry name" value="OMP_w_GlyGly"/>
</dbReference>
<evidence type="ECO:0000313" key="2">
    <source>
        <dbReference type="EMBL" id="GGI79293.1"/>
    </source>
</evidence>
<dbReference type="EMBL" id="BMPZ01000003">
    <property type="protein sequence ID" value="GGI79293.1"/>
    <property type="molecule type" value="Genomic_DNA"/>
</dbReference>
<evidence type="ECO:0000313" key="3">
    <source>
        <dbReference type="Proteomes" id="UP000613743"/>
    </source>
</evidence>